<dbReference type="InterPro" id="IPR041806">
    <property type="entry name" value="CID5/6/7_CUE"/>
</dbReference>
<feature type="domain" description="Smr" evidence="1">
    <location>
        <begin position="481"/>
        <end position="562"/>
    </location>
</feature>
<dbReference type="EMBL" id="JAGFBR010000014">
    <property type="protein sequence ID" value="KAH0455735.1"/>
    <property type="molecule type" value="Genomic_DNA"/>
</dbReference>
<dbReference type="PROSITE" id="PS50828">
    <property type="entry name" value="SMR"/>
    <property type="match status" value="1"/>
</dbReference>
<name>A0AAV7GIV3_DENCH</name>
<dbReference type="SUPFAM" id="SSF160443">
    <property type="entry name" value="SMR domain-like"/>
    <property type="match status" value="1"/>
</dbReference>
<dbReference type="InterPro" id="IPR053242">
    <property type="entry name" value="PAM2-like_domain"/>
</dbReference>
<reference evidence="2 3" key="1">
    <citation type="journal article" date="2021" name="Hortic Res">
        <title>Chromosome-scale assembly of the Dendrobium chrysotoxum genome enhances the understanding of orchid evolution.</title>
        <authorList>
            <person name="Zhang Y."/>
            <person name="Zhang G.Q."/>
            <person name="Zhang D."/>
            <person name="Liu X.D."/>
            <person name="Xu X.Y."/>
            <person name="Sun W.H."/>
            <person name="Yu X."/>
            <person name="Zhu X."/>
            <person name="Wang Z.W."/>
            <person name="Zhao X."/>
            <person name="Zhong W.Y."/>
            <person name="Chen H."/>
            <person name="Yin W.L."/>
            <person name="Huang T."/>
            <person name="Niu S.C."/>
            <person name="Liu Z.J."/>
        </authorList>
    </citation>
    <scope>NUCLEOTIDE SEQUENCE [LARGE SCALE GENOMIC DNA]</scope>
    <source>
        <strain evidence="2">Lindl</strain>
    </source>
</reference>
<dbReference type="InterPro" id="IPR013899">
    <property type="entry name" value="DUF1771"/>
</dbReference>
<gene>
    <name evidence="2" type="ORF">IEQ34_015767</name>
</gene>
<dbReference type="SMART" id="SM00463">
    <property type="entry name" value="SMR"/>
    <property type="match status" value="1"/>
</dbReference>
<dbReference type="PANTHER" id="PTHR46651:SF1">
    <property type="entry name" value="SMALL MUTS RELATED FAMILY PROTEIN"/>
    <property type="match status" value="1"/>
</dbReference>
<dbReference type="InterPro" id="IPR009818">
    <property type="entry name" value="PAM2_motif"/>
</dbReference>
<dbReference type="CDD" id="cd14371">
    <property type="entry name" value="CUE_CID7_like"/>
    <property type="match status" value="1"/>
</dbReference>
<dbReference type="Gene3D" id="3.30.1370.110">
    <property type="match status" value="1"/>
</dbReference>
<comment type="caution">
    <text evidence="2">The sequence shown here is derived from an EMBL/GenBank/DDBJ whole genome shotgun (WGS) entry which is preliminary data.</text>
</comment>
<dbReference type="SMART" id="SM01162">
    <property type="entry name" value="DUF1771"/>
    <property type="match status" value="1"/>
</dbReference>
<dbReference type="Pfam" id="PF07145">
    <property type="entry name" value="PAM2"/>
    <property type="match status" value="1"/>
</dbReference>
<proteinExistence type="predicted"/>
<dbReference type="AlphaFoldDB" id="A0AAV7GIV3"/>
<organism evidence="2 3">
    <name type="scientific">Dendrobium chrysotoxum</name>
    <name type="common">Orchid</name>
    <dbReference type="NCBI Taxonomy" id="161865"/>
    <lineage>
        <taxon>Eukaryota</taxon>
        <taxon>Viridiplantae</taxon>
        <taxon>Streptophyta</taxon>
        <taxon>Embryophyta</taxon>
        <taxon>Tracheophyta</taxon>
        <taxon>Spermatophyta</taxon>
        <taxon>Magnoliopsida</taxon>
        <taxon>Liliopsida</taxon>
        <taxon>Asparagales</taxon>
        <taxon>Orchidaceae</taxon>
        <taxon>Epidendroideae</taxon>
        <taxon>Malaxideae</taxon>
        <taxon>Dendrobiinae</taxon>
        <taxon>Dendrobium</taxon>
    </lineage>
</organism>
<keyword evidence="3" id="KW-1185">Reference proteome</keyword>
<evidence type="ECO:0000259" key="1">
    <source>
        <dbReference type="PROSITE" id="PS50828"/>
    </source>
</evidence>
<dbReference type="InterPro" id="IPR002625">
    <property type="entry name" value="Smr_dom"/>
</dbReference>
<dbReference type="Proteomes" id="UP000775213">
    <property type="component" value="Unassembled WGS sequence"/>
</dbReference>
<evidence type="ECO:0000313" key="3">
    <source>
        <dbReference type="Proteomes" id="UP000775213"/>
    </source>
</evidence>
<sequence length="562" mass="62391">MIISISMMSLPIKGLENKKEAKWSIQSKVTTLNPNAAEFVPSSFKPTNESNKFDDTYKLDLPGTSRKVVLNRSDSTTSHNSDDEAHQYWRRQLPDDITPDFTTTGKDDFPGLELLPLAGLSIFDENGGSRVPELASRQTLHAQLTNGLTDELGYSDSMFHENQTSVAFTTSADDSWDNQFIKTAQHLSNGLDGHHLNGSSSAGFVNNSFIDHFIMEDSAINHVEFLALQFPGFSAESLAEVYYANSCDLNLTIEMLTQLELQMDGGFTQNPNLKAMATPNLNALDFPALPVADSQNRFTPYSRDNIQQTQDLYRSPSSIFRGPPDFASAVRKLAQDDGTWKHERNGSVDSFGSSGVSPQLLTSSYKGHGKLAHENKLQGFRATQAGPAWLETGEAVGTNIYSTSREEARDFARLRNACFQQAREAYLIGNKALAKELGDKGKWYNLQMKEAHAKARETIYRQRNPMSSELQGYGRGQERLIDLHGLHVNEAIHVLKHELATLRNAARSSGHRLQVLICVGTGHHTKGARTPARLPIAVEQYLVDEGLHYTQYQPGLLRVVIC</sequence>
<dbReference type="InterPro" id="IPR036063">
    <property type="entry name" value="Smr_dom_sf"/>
</dbReference>
<dbReference type="PANTHER" id="PTHR46651">
    <property type="entry name" value="POLYADENYLATE-BINDING PROTEIN-INTERACTING PROTEIN 7"/>
    <property type="match status" value="1"/>
</dbReference>
<accession>A0AAV7GIV3</accession>
<dbReference type="Pfam" id="PF08590">
    <property type="entry name" value="DUF1771"/>
    <property type="match status" value="1"/>
</dbReference>
<evidence type="ECO:0000313" key="2">
    <source>
        <dbReference type="EMBL" id="KAH0455735.1"/>
    </source>
</evidence>
<protein>
    <recommendedName>
        <fullName evidence="1">Smr domain-containing protein</fullName>
    </recommendedName>
</protein>